<dbReference type="AlphaFoldDB" id="A0A3E4KQF0"/>
<evidence type="ECO:0000313" key="3">
    <source>
        <dbReference type="EMBL" id="RHL92179.1"/>
    </source>
</evidence>
<feature type="region of interest" description="Disordered" evidence="1">
    <location>
        <begin position="27"/>
        <end position="50"/>
    </location>
</feature>
<organism evidence="3 5">
    <name type="scientific">Bacteroides intestinalis</name>
    <dbReference type="NCBI Taxonomy" id="329854"/>
    <lineage>
        <taxon>Bacteria</taxon>
        <taxon>Pseudomonadati</taxon>
        <taxon>Bacteroidota</taxon>
        <taxon>Bacteroidia</taxon>
        <taxon>Bacteroidales</taxon>
        <taxon>Bacteroidaceae</taxon>
        <taxon>Bacteroides</taxon>
    </lineage>
</organism>
<dbReference type="EMBL" id="QRWT01000015">
    <property type="protein sequence ID" value="RGT50347.1"/>
    <property type="molecule type" value="Genomic_DNA"/>
</dbReference>
<dbReference type="Proteomes" id="UP000285013">
    <property type="component" value="Unassembled WGS sequence"/>
</dbReference>
<name>A0A3E4KQF0_9BACE</name>
<dbReference type="Proteomes" id="UP000284772">
    <property type="component" value="Unassembled WGS sequence"/>
</dbReference>
<evidence type="ECO:0000313" key="4">
    <source>
        <dbReference type="Proteomes" id="UP000284772"/>
    </source>
</evidence>
<sequence>MKPTEKQKYTAPAIEVIRMESEGIMASSLGDMPQRPWGSSTGRTRSIGYGRAASGSDLEDLINDILTIEK</sequence>
<reference evidence="4 5" key="1">
    <citation type="submission" date="2018-08" db="EMBL/GenBank/DDBJ databases">
        <title>A genome reference for cultivated species of the human gut microbiota.</title>
        <authorList>
            <person name="Zou Y."/>
            <person name="Xue W."/>
            <person name="Luo G."/>
        </authorList>
    </citation>
    <scope>NUCLEOTIDE SEQUENCE [LARGE SCALE GENOMIC DNA]</scope>
    <source>
        <strain evidence="2 4">AF19-10AC</strain>
        <strain evidence="3 5">AF36-16BH</strain>
    </source>
</reference>
<accession>A0A3E4KQF0</accession>
<evidence type="ECO:0000313" key="5">
    <source>
        <dbReference type="Proteomes" id="UP000285013"/>
    </source>
</evidence>
<evidence type="ECO:0000256" key="1">
    <source>
        <dbReference type="SAM" id="MobiDB-lite"/>
    </source>
</evidence>
<proteinExistence type="predicted"/>
<comment type="caution">
    <text evidence="3">The sequence shown here is derived from an EMBL/GenBank/DDBJ whole genome shotgun (WGS) entry which is preliminary data.</text>
</comment>
<evidence type="ECO:0000313" key="2">
    <source>
        <dbReference type="EMBL" id="RGT50347.1"/>
    </source>
</evidence>
<gene>
    <name evidence="2" type="ORF">DWX27_13855</name>
    <name evidence="3" type="ORF">DWZ95_12795</name>
</gene>
<protein>
    <submittedName>
        <fullName evidence="3">Uncharacterized protein</fullName>
    </submittedName>
</protein>
<dbReference type="EMBL" id="QRPE01000014">
    <property type="protein sequence ID" value="RHL92179.1"/>
    <property type="molecule type" value="Genomic_DNA"/>
</dbReference>